<gene>
    <name evidence="2" type="ORF">OMED0930_LOCUS4788</name>
</gene>
<dbReference type="PANTHER" id="PTHR37028:SF4">
    <property type="entry name" value="ALMS MOTIF DOMAIN-CONTAINING PROTEIN"/>
    <property type="match status" value="1"/>
</dbReference>
<feature type="compositionally biased region" description="Basic and acidic residues" evidence="1">
    <location>
        <begin position="100"/>
        <end position="119"/>
    </location>
</feature>
<reference evidence="2" key="1">
    <citation type="submission" date="2021-01" db="EMBL/GenBank/DDBJ databases">
        <authorList>
            <person name="Corre E."/>
            <person name="Pelletier E."/>
            <person name="Niang G."/>
            <person name="Scheremetjew M."/>
            <person name="Finn R."/>
            <person name="Kale V."/>
            <person name="Holt S."/>
            <person name="Cochrane G."/>
            <person name="Meng A."/>
            <person name="Brown T."/>
            <person name="Cohen L."/>
        </authorList>
    </citation>
    <scope>NUCLEOTIDE SEQUENCE</scope>
    <source>
        <strain evidence="2">Clade-D-RCC1621</strain>
    </source>
</reference>
<feature type="compositionally biased region" description="Basic and acidic residues" evidence="1">
    <location>
        <begin position="46"/>
        <end position="71"/>
    </location>
</feature>
<organism evidence="2">
    <name type="scientific">Ostreococcus mediterraneus</name>
    <dbReference type="NCBI Taxonomy" id="1486918"/>
    <lineage>
        <taxon>Eukaryota</taxon>
        <taxon>Viridiplantae</taxon>
        <taxon>Chlorophyta</taxon>
        <taxon>Mamiellophyceae</taxon>
        <taxon>Mamiellales</taxon>
        <taxon>Bathycoccaceae</taxon>
        <taxon>Ostreococcus</taxon>
    </lineage>
</organism>
<dbReference type="AlphaFoldDB" id="A0A7S0Z852"/>
<protein>
    <submittedName>
        <fullName evidence="2">Uncharacterized protein</fullName>
    </submittedName>
</protein>
<name>A0A7S0Z852_9CHLO</name>
<sequence>MTPSERRAYVGELARARSRARSRDDDDGREANGGDDARARAGVKARYMEYETRRRRDAEETRRVHAEEDARRRRGGGGRGRGEAALDASDARRTMLAGRHSRDAAVAEAEARRAREETFTPRARAPTSTRDDAGKGGAKASAAQRLASLAMPKTALWERAASAKAASDAAAFEEHCTFAPKTGRGPKAGASDAPAGERLYAYAEKRAEKLERAQARVVELELEELTFQPSTMGASVKKKKNGAAPPLHERLDDVLRRKRDALLKAKAKVEHERSSAYTFKPEINPTSAVLAKQRAELDEAMGEDGERRAGRRRDVVDEDVDELTFMPKITTVSERVVEQLARQGKMGADFSERQREYNDKVARRAEEHRAYEDDECTFTPDIGDAARVLRKGQRVRMLLETPEERAARLTFTDAERKRMTQRVLERKYYEKYTFNPDVNERSRTLAPVGTSLDDLVHDERRDLAKRRARAQLEREFREEHTFEPNLDQSKEAQRARNTSAYAMDYGLGGDVVSARIEAYQREKNDALENLRKYSANREMEECTFKPITNARAPPKSMYVPSTAKVKGLNAFLQKQNKARLLEAEKRERFSKVFLEDLDDYDRKGKRTIPEPFGVAENVDEKSEMRQKMLAEERLAREMEECTFTPKTNVEAATTSRARAS</sequence>
<evidence type="ECO:0000313" key="2">
    <source>
        <dbReference type="EMBL" id="CAD8813675.1"/>
    </source>
</evidence>
<dbReference type="EMBL" id="HBFO01006848">
    <property type="protein sequence ID" value="CAD8813675.1"/>
    <property type="molecule type" value="Transcribed_RNA"/>
</dbReference>
<evidence type="ECO:0000256" key="1">
    <source>
        <dbReference type="SAM" id="MobiDB-lite"/>
    </source>
</evidence>
<feature type="region of interest" description="Disordered" evidence="1">
    <location>
        <begin position="1"/>
        <end position="144"/>
    </location>
</feature>
<accession>A0A7S0Z852</accession>
<proteinExistence type="predicted"/>
<feature type="compositionally biased region" description="Basic and acidic residues" evidence="1">
    <location>
        <begin position="80"/>
        <end position="93"/>
    </location>
</feature>
<feature type="compositionally biased region" description="Basic and acidic residues" evidence="1">
    <location>
        <begin position="21"/>
        <end position="39"/>
    </location>
</feature>
<dbReference type="PANTHER" id="PTHR37028">
    <property type="entry name" value="UNNAMED PRODUCT-RELATED"/>
    <property type="match status" value="1"/>
</dbReference>